<dbReference type="Pfam" id="PF00550">
    <property type="entry name" value="PP-binding"/>
    <property type="match status" value="1"/>
</dbReference>
<dbReference type="InterPro" id="IPR036736">
    <property type="entry name" value="ACP-like_sf"/>
</dbReference>
<gene>
    <name evidence="4" type="ORF">SAMN07250955_102354</name>
</gene>
<keyword evidence="5" id="KW-1185">Reference proteome</keyword>
<dbReference type="OrthoDB" id="287644at2"/>
<keyword evidence="2" id="KW-0597">Phosphoprotein</keyword>
<dbReference type="SUPFAM" id="SSF47336">
    <property type="entry name" value="ACP-like"/>
    <property type="match status" value="1"/>
</dbReference>
<dbReference type="PROSITE" id="PS00012">
    <property type="entry name" value="PHOSPHOPANTETHEINE"/>
    <property type="match status" value="1"/>
</dbReference>
<sequence>MVDVTSDKDVAGSDEVFKEVCGLVTRFAPEGMALTPDTELAAQLNIDSVAAMDLVMEIEDHYNIDIPINEIADLRTLGDLAKLVRRHVKG</sequence>
<name>A0A212QQC4_9PROT</name>
<dbReference type="Gene3D" id="1.10.1200.10">
    <property type="entry name" value="ACP-like"/>
    <property type="match status" value="1"/>
</dbReference>
<dbReference type="RefSeq" id="WP_088560187.1">
    <property type="nucleotide sequence ID" value="NZ_FYEH01000002.1"/>
</dbReference>
<dbReference type="InterPro" id="IPR009081">
    <property type="entry name" value="PP-bd_ACP"/>
</dbReference>
<dbReference type="InterPro" id="IPR006162">
    <property type="entry name" value="Ppantetheine_attach_site"/>
</dbReference>
<protein>
    <submittedName>
        <fullName evidence="4">Acyl carrier protein</fullName>
    </submittedName>
</protein>
<evidence type="ECO:0000256" key="2">
    <source>
        <dbReference type="ARBA" id="ARBA00022553"/>
    </source>
</evidence>
<evidence type="ECO:0000256" key="1">
    <source>
        <dbReference type="ARBA" id="ARBA00022450"/>
    </source>
</evidence>
<evidence type="ECO:0000259" key="3">
    <source>
        <dbReference type="PROSITE" id="PS50075"/>
    </source>
</evidence>
<feature type="domain" description="Carrier" evidence="3">
    <location>
        <begin position="11"/>
        <end position="88"/>
    </location>
</feature>
<dbReference type="Proteomes" id="UP000197065">
    <property type="component" value="Unassembled WGS sequence"/>
</dbReference>
<evidence type="ECO:0000313" key="5">
    <source>
        <dbReference type="Proteomes" id="UP000197065"/>
    </source>
</evidence>
<accession>A0A212QQC4</accession>
<evidence type="ECO:0000313" key="4">
    <source>
        <dbReference type="EMBL" id="SNB61698.1"/>
    </source>
</evidence>
<dbReference type="EMBL" id="FYEH01000002">
    <property type="protein sequence ID" value="SNB61698.1"/>
    <property type="molecule type" value="Genomic_DNA"/>
</dbReference>
<proteinExistence type="predicted"/>
<dbReference type="AlphaFoldDB" id="A0A212QQC4"/>
<dbReference type="PROSITE" id="PS50075">
    <property type="entry name" value="CARRIER"/>
    <property type="match status" value="1"/>
</dbReference>
<organism evidence="4 5">
    <name type="scientific">Arboricoccus pini</name>
    <dbReference type="NCBI Taxonomy" id="1963835"/>
    <lineage>
        <taxon>Bacteria</taxon>
        <taxon>Pseudomonadati</taxon>
        <taxon>Pseudomonadota</taxon>
        <taxon>Alphaproteobacteria</taxon>
        <taxon>Geminicoccales</taxon>
        <taxon>Geminicoccaceae</taxon>
        <taxon>Arboricoccus</taxon>
    </lineage>
</organism>
<reference evidence="4 5" key="1">
    <citation type="submission" date="2017-06" db="EMBL/GenBank/DDBJ databases">
        <authorList>
            <person name="Kim H.J."/>
            <person name="Triplett B.A."/>
        </authorList>
    </citation>
    <scope>NUCLEOTIDE SEQUENCE [LARGE SCALE GENOMIC DNA]</scope>
    <source>
        <strain evidence="4 5">B29T1</strain>
    </source>
</reference>
<keyword evidence="1" id="KW-0596">Phosphopantetheine</keyword>